<evidence type="ECO:0000256" key="1">
    <source>
        <dbReference type="ARBA" id="ARBA00011073"/>
    </source>
</evidence>
<dbReference type="EMBL" id="FMIC01000002">
    <property type="protein sequence ID" value="SCL64965.1"/>
    <property type="molecule type" value="Genomic_DNA"/>
</dbReference>
<dbReference type="Proteomes" id="UP000199343">
    <property type="component" value="Unassembled WGS sequence"/>
</dbReference>
<dbReference type="Pfam" id="PF17766">
    <property type="entry name" value="fn3_6"/>
    <property type="match status" value="1"/>
</dbReference>
<proteinExistence type="inferred from homology"/>
<dbReference type="Gene3D" id="3.40.50.200">
    <property type="entry name" value="Peptidase S8/S53 domain"/>
    <property type="match status" value="1"/>
</dbReference>
<dbReference type="OrthoDB" id="614750at2"/>
<comment type="similarity">
    <text evidence="1 6">Belongs to the peptidase S8 family.</text>
</comment>
<evidence type="ECO:0000259" key="8">
    <source>
        <dbReference type="Pfam" id="PF02225"/>
    </source>
</evidence>
<evidence type="ECO:0000256" key="6">
    <source>
        <dbReference type="PROSITE-ProRule" id="PRU01240"/>
    </source>
</evidence>
<organism evidence="11 13">
    <name type="scientific">Micromonospora peucetia</name>
    <dbReference type="NCBI Taxonomy" id="47871"/>
    <lineage>
        <taxon>Bacteria</taxon>
        <taxon>Bacillati</taxon>
        <taxon>Actinomycetota</taxon>
        <taxon>Actinomycetes</taxon>
        <taxon>Micromonosporales</taxon>
        <taxon>Micromonosporaceae</taxon>
        <taxon>Micromonospora</taxon>
    </lineage>
</organism>
<dbReference type="InterPro" id="IPR023828">
    <property type="entry name" value="Peptidase_S8_Ser-AS"/>
</dbReference>
<protein>
    <submittedName>
        <fullName evidence="11">Peptidase inhibitor I9</fullName>
    </submittedName>
    <submittedName>
        <fullName evidence="12">S8 family serine peptidase</fullName>
    </submittedName>
</protein>
<dbReference type="InterPro" id="IPR041469">
    <property type="entry name" value="Subtilisin-like_FN3"/>
</dbReference>
<reference evidence="12 14" key="2">
    <citation type="submission" date="2022-10" db="EMBL/GenBank/DDBJ databases">
        <title>The complete genomes of actinobacterial strains from the NBC collection.</title>
        <authorList>
            <person name="Joergensen T.S."/>
            <person name="Alvarez Arevalo M."/>
            <person name="Sterndorff E.B."/>
            <person name="Faurdal D."/>
            <person name="Vuksanovic O."/>
            <person name="Mourched A.-S."/>
            <person name="Charusanti P."/>
            <person name="Shaw S."/>
            <person name="Blin K."/>
            <person name="Weber T."/>
        </authorList>
    </citation>
    <scope>NUCLEOTIDE SEQUENCE [LARGE SCALE GENOMIC DNA]</scope>
    <source>
        <strain evidence="12 14">NBC 01809</strain>
    </source>
</reference>
<dbReference type="STRING" id="47871.GA0070608_3040"/>
<dbReference type="RefSeq" id="WP_091628385.1">
    <property type="nucleotide sequence ID" value="NZ_CP109071.1"/>
</dbReference>
<dbReference type="AlphaFoldDB" id="A0A1C6VF97"/>
<gene>
    <name evidence="11" type="ORF">GA0070608_3040</name>
    <name evidence="12" type="ORF">OIE14_18585</name>
</gene>
<evidence type="ECO:0000313" key="14">
    <source>
        <dbReference type="Proteomes" id="UP001334804"/>
    </source>
</evidence>
<keyword evidence="2 6" id="KW-0645">Protease</keyword>
<evidence type="ECO:0000259" key="9">
    <source>
        <dbReference type="Pfam" id="PF05922"/>
    </source>
</evidence>
<dbReference type="EMBL" id="CP109071">
    <property type="protein sequence ID" value="WSA30215.1"/>
    <property type="molecule type" value="Genomic_DNA"/>
</dbReference>
<dbReference type="InterPro" id="IPR010259">
    <property type="entry name" value="S8pro/Inhibitor_I9"/>
</dbReference>
<dbReference type="InterPro" id="IPR000209">
    <property type="entry name" value="Peptidase_S8/S53_dom"/>
</dbReference>
<dbReference type="Pfam" id="PF05922">
    <property type="entry name" value="Inhibitor_I9"/>
    <property type="match status" value="1"/>
</dbReference>
<dbReference type="InterPro" id="IPR015500">
    <property type="entry name" value="Peptidase_S8_subtilisin-rel"/>
</dbReference>
<reference evidence="11 13" key="1">
    <citation type="submission" date="2016-06" db="EMBL/GenBank/DDBJ databases">
        <authorList>
            <person name="Kjaerup R.B."/>
            <person name="Dalgaard T.S."/>
            <person name="Juul-Madsen H.R."/>
        </authorList>
    </citation>
    <scope>NUCLEOTIDE SEQUENCE [LARGE SCALE GENOMIC DNA]</scope>
    <source>
        <strain evidence="11 13">DSM 43363</strain>
    </source>
</reference>
<evidence type="ECO:0000256" key="3">
    <source>
        <dbReference type="ARBA" id="ARBA00022801"/>
    </source>
</evidence>
<evidence type="ECO:0000256" key="5">
    <source>
        <dbReference type="PIRSR" id="PIRSR615500-1"/>
    </source>
</evidence>
<dbReference type="GO" id="GO:0004252">
    <property type="term" value="F:serine-type endopeptidase activity"/>
    <property type="evidence" value="ECO:0007669"/>
    <property type="project" value="UniProtKB-UniRule"/>
</dbReference>
<dbReference type="CDD" id="cd02120">
    <property type="entry name" value="PA_subtilisin_like"/>
    <property type="match status" value="1"/>
</dbReference>
<keyword evidence="14" id="KW-1185">Reference proteome</keyword>
<evidence type="ECO:0000313" key="11">
    <source>
        <dbReference type="EMBL" id="SCL64965.1"/>
    </source>
</evidence>
<dbReference type="InterPro" id="IPR036852">
    <property type="entry name" value="Peptidase_S8/S53_dom_sf"/>
</dbReference>
<keyword evidence="3 6" id="KW-0378">Hydrolase</keyword>
<name>A0A1C6VF97_9ACTN</name>
<dbReference type="SUPFAM" id="SSF52743">
    <property type="entry name" value="Subtilisin-like"/>
    <property type="match status" value="1"/>
</dbReference>
<feature type="active site" description="Charge relay system" evidence="5 6">
    <location>
        <position position="189"/>
    </location>
</feature>
<evidence type="ECO:0000259" key="7">
    <source>
        <dbReference type="Pfam" id="PF00082"/>
    </source>
</evidence>
<dbReference type="Proteomes" id="UP001334804">
    <property type="component" value="Chromosome"/>
</dbReference>
<dbReference type="InterPro" id="IPR003137">
    <property type="entry name" value="PA_domain"/>
</dbReference>
<dbReference type="InterPro" id="IPR045051">
    <property type="entry name" value="SBT"/>
</dbReference>
<feature type="active site" description="Charge relay system" evidence="5 6">
    <location>
        <position position="284"/>
    </location>
</feature>
<dbReference type="PROSITE" id="PS00138">
    <property type="entry name" value="SUBTILASE_SER"/>
    <property type="match status" value="1"/>
</dbReference>
<accession>A0A1C6VF97</accession>
<dbReference type="PROSITE" id="PS51892">
    <property type="entry name" value="SUBTILASE"/>
    <property type="match status" value="1"/>
</dbReference>
<feature type="domain" description="Peptidase S8/S53" evidence="7">
    <location>
        <begin position="180"/>
        <end position="660"/>
    </location>
</feature>
<dbReference type="PANTHER" id="PTHR10795">
    <property type="entry name" value="PROPROTEIN CONVERTASE SUBTILISIN/KEXIN"/>
    <property type="match status" value="1"/>
</dbReference>
<sequence length="993" mass="102031">MARRKRHISRYGAAVAAAALAITISPVQASAQPTPPASPSVLPSGASGSGTYIVTLADKPLATYEGGVAGIAGTKPGRGKKVDVGAANAQRYRSHLKDKHNKVARSVGAEALKSNSVASNSFVAELTRAQAVKLLITGGVLSVVPDRLHKTTDDRNSVDFLGLSGRKGVWSTLGGTANAGKGVVVGVIDTGVWPESTSFTAPALGATAPTAADPYRPYRQGATTVMHKADGGTFTGTCQTGEQFAATLCNEKVISARYFGDSWMKSVPAEKRKDYVSPRDAQGHGTHTAGTAAGNTAVPVTEQGVDFGKISGVAPGAAIAVYKALWQGTTDQTTGGHTSDIIAAIDQAVADGVDVINYSVGSGYESWPDDPTQLAFLNAAAAGVFVAASAGNSGPDASTMDNTAPWNVTVGASTVAPYPASVQLGNGARFNGTSTTVAAAFGPKPLVSSRAAKAANVTEADADNCMADSLDPAKVAGKVVVCLRGVIARPIKSAEVARAGGVGMVLGNPTDQDLSGDLHSVPTVHINSPDTQAVLDYAATAGAQVTLLPTGPSMPYPQVAAFSSRGPSERHPDLLKPDIAAPGVAILAAVAPPGAQGKNFDFYSGTSMAAPHIAGLAALYLAKYPDWSPARVKSAMMTTTYDTKTATGKRSSDVFAQGAGHVDPARMLNPGLVYDASEQDWLGYLEGLGVRTGSGVKPIQGSDLNYPSIGVGKLFGTRTVTRKVTAVTPGVYHAKVDLPGLKVKVSPSTLRFKKAGETKQFTVTMELKSAPAGVPTIGSLTWRGGGTAVRSPIVVTPQSVLAPAEIRGTGPAGSASFEVTPALKKFPINTYGMVSGPSTPGTVNISDVWGKDFPVTVAQGTKAVEFIARADNPQAEVALIVFRVVNGSLVFHDWTVPANEAYLTFARPEPGQYQMTIITLADLPGTTETPFKVKANLVTGKGGVGKLAVSPEKPKVTPGTPLTLTATWSGLPTGRHTGYIEYPNGAGTVVSVN</sequence>
<dbReference type="Pfam" id="PF02225">
    <property type="entry name" value="PA"/>
    <property type="match status" value="1"/>
</dbReference>
<feature type="domain" description="PA" evidence="8">
    <location>
        <begin position="460"/>
        <end position="533"/>
    </location>
</feature>
<dbReference type="Gene3D" id="3.50.30.30">
    <property type="match status" value="1"/>
</dbReference>
<dbReference type="InterPro" id="IPR034197">
    <property type="entry name" value="Peptidases_S8_3"/>
</dbReference>
<dbReference type="CDD" id="cd04852">
    <property type="entry name" value="Peptidases_S8_3"/>
    <property type="match status" value="1"/>
</dbReference>
<evidence type="ECO:0000256" key="4">
    <source>
        <dbReference type="ARBA" id="ARBA00022825"/>
    </source>
</evidence>
<evidence type="ECO:0000313" key="13">
    <source>
        <dbReference type="Proteomes" id="UP000199343"/>
    </source>
</evidence>
<dbReference type="PRINTS" id="PR00723">
    <property type="entry name" value="SUBTILISIN"/>
</dbReference>
<keyword evidence="4 6" id="KW-0720">Serine protease</keyword>
<feature type="domain" description="Subtilisin-like protease fibronectin type-III" evidence="10">
    <location>
        <begin position="703"/>
        <end position="795"/>
    </location>
</feature>
<feature type="active site" description="Charge relay system" evidence="5 6">
    <location>
        <position position="607"/>
    </location>
</feature>
<dbReference type="Gene3D" id="2.60.40.2310">
    <property type="match status" value="1"/>
</dbReference>
<dbReference type="GO" id="GO:0006508">
    <property type="term" value="P:proteolysis"/>
    <property type="evidence" value="ECO:0007669"/>
    <property type="project" value="UniProtKB-KW"/>
</dbReference>
<evidence type="ECO:0000256" key="2">
    <source>
        <dbReference type="ARBA" id="ARBA00022670"/>
    </source>
</evidence>
<evidence type="ECO:0000259" key="10">
    <source>
        <dbReference type="Pfam" id="PF17766"/>
    </source>
</evidence>
<dbReference type="Pfam" id="PF00082">
    <property type="entry name" value="Peptidase_S8"/>
    <property type="match status" value="1"/>
</dbReference>
<evidence type="ECO:0000313" key="12">
    <source>
        <dbReference type="EMBL" id="WSA30215.1"/>
    </source>
</evidence>
<feature type="domain" description="Inhibitor I9" evidence="9">
    <location>
        <begin position="51"/>
        <end position="150"/>
    </location>
</feature>